<comment type="caution">
    <text evidence="2">The sequence shown here is derived from an EMBL/GenBank/DDBJ whole genome shotgun (WGS) entry which is preliminary data.</text>
</comment>
<evidence type="ECO:0000313" key="2">
    <source>
        <dbReference type="EMBL" id="RCH85471.1"/>
    </source>
</evidence>
<keyword evidence="3" id="KW-1185">Reference proteome</keyword>
<dbReference type="Proteomes" id="UP000253551">
    <property type="component" value="Unassembled WGS sequence"/>
</dbReference>
<feature type="region of interest" description="Disordered" evidence="1">
    <location>
        <begin position="1"/>
        <end position="24"/>
    </location>
</feature>
<dbReference type="OrthoDB" id="2363028at2759"/>
<evidence type="ECO:0000313" key="3">
    <source>
        <dbReference type="Proteomes" id="UP000253551"/>
    </source>
</evidence>
<proteinExistence type="predicted"/>
<name>A0A367J6V7_RHIST</name>
<dbReference type="AlphaFoldDB" id="A0A367J6V7"/>
<feature type="compositionally biased region" description="Polar residues" evidence="1">
    <location>
        <begin position="1"/>
        <end position="10"/>
    </location>
</feature>
<gene>
    <name evidence="2" type="ORF">CU098_000132</name>
</gene>
<sequence length="293" mass="33199">MSTTGPSNGTAGVVWGFPRTPIGGRGLSRPFSTTKTPCTPNIQTNQTIHISRIFSPAGTKMSSPLNDNQSSSVKYSITQPNETDAPRTYNRIFAVKNNGGMRELVSVEPDNDIHHYVHHLSPKKKRSRAQRLDSIIQHDELSSMRHHLTTQHSRRTQSASVRKGPDKTDIYLLVPLHGPFTGKLDLSFLQWFNQGYQNHLRLLDILQKSSKKFQVVVSQGQLRIYFPSPLPKTKQEAEDILKSMGIRPGDYYSIEQEPTVNHDYFKNIQSFIDHIDTLIDEGPAFNKHARRKS</sequence>
<feature type="region of interest" description="Disordered" evidence="1">
    <location>
        <begin position="144"/>
        <end position="163"/>
    </location>
</feature>
<accession>A0A367J6V7</accession>
<evidence type="ECO:0000256" key="1">
    <source>
        <dbReference type="SAM" id="MobiDB-lite"/>
    </source>
</evidence>
<protein>
    <submittedName>
        <fullName evidence="2">Uncharacterized protein</fullName>
    </submittedName>
</protein>
<feature type="compositionally biased region" description="Basic residues" evidence="1">
    <location>
        <begin position="144"/>
        <end position="155"/>
    </location>
</feature>
<dbReference type="EMBL" id="PJQM01004163">
    <property type="protein sequence ID" value="RCH85471.1"/>
    <property type="molecule type" value="Genomic_DNA"/>
</dbReference>
<organism evidence="2 3">
    <name type="scientific">Rhizopus stolonifer</name>
    <name type="common">Rhizopus nigricans</name>
    <dbReference type="NCBI Taxonomy" id="4846"/>
    <lineage>
        <taxon>Eukaryota</taxon>
        <taxon>Fungi</taxon>
        <taxon>Fungi incertae sedis</taxon>
        <taxon>Mucoromycota</taxon>
        <taxon>Mucoromycotina</taxon>
        <taxon>Mucoromycetes</taxon>
        <taxon>Mucorales</taxon>
        <taxon>Mucorineae</taxon>
        <taxon>Rhizopodaceae</taxon>
        <taxon>Rhizopus</taxon>
    </lineage>
</organism>
<reference evidence="2 3" key="1">
    <citation type="journal article" date="2018" name="G3 (Bethesda)">
        <title>Phylogenetic and Phylogenomic Definition of Rhizopus Species.</title>
        <authorList>
            <person name="Gryganskyi A.P."/>
            <person name="Golan J."/>
            <person name="Dolatabadi S."/>
            <person name="Mondo S."/>
            <person name="Robb S."/>
            <person name="Idnurm A."/>
            <person name="Muszewska A."/>
            <person name="Steczkiewicz K."/>
            <person name="Masonjones S."/>
            <person name="Liao H.L."/>
            <person name="Gajdeczka M.T."/>
            <person name="Anike F."/>
            <person name="Vuek A."/>
            <person name="Anishchenko I.M."/>
            <person name="Voigt K."/>
            <person name="de Hoog G.S."/>
            <person name="Smith M.E."/>
            <person name="Heitman J."/>
            <person name="Vilgalys R."/>
            <person name="Stajich J.E."/>
        </authorList>
    </citation>
    <scope>NUCLEOTIDE SEQUENCE [LARGE SCALE GENOMIC DNA]</scope>
    <source>
        <strain evidence="2 3">LSU 92-RS-03</strain>
    </source>
</reference>